<feature type="domain" description="Glycosyltransferase subfamily 4-like N-terminal" evidence="2">
    <location>
        <begin position="16"/>
        <end position="201"/>
    </location>
</feature>
<dbReference type="Pfam" id="PF00534">
    <property type="entry name" value="Glycos_transf_1"/>
    <property type="match status" value="1"/>
</dbReference>
<keyword evidence="4" id="KW-1185">Reference proteome</keyword>
<evidence type="ECO:0000259" key="2">
    <source>
        <dbReference type="Pfam" id="PF13579"/>
    </source>
</evidence>
<protein>
    <submittedName>
        <fullName evidence="3">Glycosyltransferase involved in cell wall bisynthesis</fullName>
    </submittedName>
</protein>
<dbReference type="Pfam" id="PF13579">
    <property type="entry name" value="Glyco_trans_4_4"/>
    <property type="match status" value="1"/>
</dbReference>
<proteinExistence type="predicted"/>
<dbReference type="InterPro" id="IPR028098">
    <property type="entry name" value="Glyco_trans_4-like_N"/>
</dbReference>
<sequence length="422" mass="47079">MRILYINHYAGSPFHGMEYRPHYLARHWVRAGHQVSVVAASASHVRSKAPEMSGKVKEESIDGIRYIWLRTPSYSGNGLRRAVNMASFVNRLYRMRSLLARRFSPDVVIASSTYTWDIFPASAIARLSGGKLVYEVHDLWPLSPMELGKMSALHPFVLSLQLGEDYACRRADSVVSMLPFADKHLCERGMVREKFHYIPNGIELDEWQAEAGELPLEHCAVLKECRDKGRFIVCYAGTHGLANALDGLLDAAKLLLDHPVDFVLVGQGPDKQMLQRRARELGLTNVHFLAPVPKRCIAELLRATDALFIGWKRQPLYRFGISPNKLMDYMAAGKPIINAAEVPNDCVADAGCGYSVKPEDAPALADAIARLMRLAAPERQHMGQLGKRYVHAHHDYAVLAQKFLSVMQAARMPNSLAGAPNE</sequence>
<name>A0A239G9L3_9BURK</name>
<dbReference type="RefSeq" id="WP_089399129.1">
    <property type="nucleotide sequence ID" value="NZ_FZOT01000004.1"/>
</dbReference>
<reference evidence="3 4" key="1">
    <citation type="submission" date="2017-06" db="EMBL/GenBank/DDBJ databases">
        <authorList>
            <person name="Kim H.J."/>
            <person name="Triplett B.A."/>
        </authorList>
    </citation>
    <scope>NUCLEOTIDE SEQUENCE [LARGE SCALE GENOMIC DNA]</scope>
    <source>
        <strain evidence="3 4">U15</strain>
    </source>
</reference>
<dbReference type="SUPFAM" id="SSF53756">
    <property type="entry name" value="UDP-Glycosyltransferase/glycogen phosphorylase"/>
    <property type="match status" value="1"/>
</dbReference>
<dbReference type="InterPro" id="IPR001296">
    <property type="entry name" value="Glyco_trans_1"/>
</dbReference>
<accession>A0A239G9L3</accession>
<gene>
    <name evidence="3" type="ORF">SAMN06265795_104306</name>
</gene>
<dbReference type="CDD" id="cd03794">
    <property type="entry name" value="GT4_WbuB-like"/>
    <property type="match status" value="1"/>
</dbReference>
<dbReference type="Gene3D" id="3.40.50.2000">
    <property type="entry name" value="Glycogen Phosphorylase B"/>
    <property type="match status" value="2"/>
</dbReference>
<evidence type="ECO:0000259" key="1">
    <source>
        <dbReference type="Pfam" id="PF00534"/>
    </source>
</evidence>
<evidence type="ECO:0000313" key="3">
    <source>
        <dbReference type="EMBL" id="SNS65635.1"/>
    </source>
</evidence>
<organism evidence="3 4">
    <name type="scientific">Noviherbaspirillum humi</name>
    <dbReference type="NCBI Taxonomy" id="1688639"/>
    <lineage>
        <taxon>Bacteria</taxon>
        <taxon>Pseudomonadati</taxon>
        <taxon>Pseudomonadota</taxon>
        <taxon>Betaproteobacteria</taxon>
        <taxon>Burkholderiales</taxon>
        <taxon>Oxalobacteraceae</taxon>
        <taxon>Noviherbaspirillum</taxon>
    </lineage>
</organism>
<dbReference type="OrthoDB" id="9787293at2"/>
<dbReference type="PANTHER" id="PTHR12526:SF622">
    <property type="entry name" value="GLYCOSYLTRANSFERASE (GROUP I)"/>
    <property type="match status" value="1"/>
</dbReference>
<dbReference type="GO" id="GO:0016757">
    <property type="term" value="F:glycosyltransferase activity"/>
    <property type="evidence" value="ECO:0007669"/>
    <property type="project" value="InterPro"/>
</dbReference>
<feature type="domain" description="Glycosyl transferase family 1" evidence="1">
    <location>
        <begin position="227"/>
        <end position="387"/>
    </location>
</feature>
<keyword evidence="3" id="KW-0808">Transferase</keyword>
<dbReference type="Proteomes" id="UP000198284">
    <property type="component" value="Unassembled WGS sequence"/>
</dbReference>
<dbReference type="AlphaFoldDB" id="A0A239G9L3"/>
<evidence type="ECO:0000313" key="4">
    <source>
        <dbReference type="Proteomes" id="UP000198284"/>
    </source>
</evidence>
<dbReference type="EMBL" id="FZOT01000004">
    <property type="protein sequence ID" value="SNS65635.1"/>
    <property type="molecule type" value="Genomic_DNA"/>
</dbReference>
<dbReference type="PANTHER" id="PTHR12526">
    <property type="entry name" value="GLYCOSYLTRANSFERASE"/>
    <property type="match status" value="1"/>
</dbReference>